<dbReference type="Pfam" id="PF14223">
    <property type="entry name" value="Retrotran_gag_2"/>
    <property type="match status" value="1"/>
</dbReference>
<feature type="compositionally biased region" description="Polar residues" evidence="1">
    <location>
        <begin position="445"/>
        <end position="456"/>
    </location>
</feature>
<feature type="region of interest" description="Disordered" evidence="1">
    <location>
        <begin position="444"/>
        <end position="468"/>
    </location>
</feature>
<dbReference type="PANTHER" id="PTHR47481:SF10">
    <property type="entry name" value="COPIA-LIKE POLYPROTEIN_RETROTRANSPOSON"/>
    <property type="match status" value="1"/>
</dbReference>
<accession>A0A484L9F4</accession>
<name>A0A484L9F4_9ASTE</name>
<dbReference type="OrthoDB" id="97058at2759"/>
<reference evidence="2 3" key="1">
    <citation type="submission" date="2018-04" db="EMBL/GenBank/DDBJ databases">
        <authorList>
            <person name="Vogel A."/>
        </authorList>
    </citation>
    <scope>NUCLEOTIDE SEQUENCE [LARGE SCALE GENOMIC DNA]</scope>
</reference>
<feature type="compositionally biased region" description="Basic residues" evidence="1">
    <location>
        <begin position="458"/>
        <end position="468"/>
    </location>
</feature>
<evidence type="ECO:0000313" key="3">
    <source>
        <dbReference type="Proteomes" id="UP000595140"/>
    </source>
</evidence>
<feature type="region of interest" description="Disordered" evidence="1">
    <location>
        <begin position="233"/>
        <end position="261"/>
    </location>
</feature>
<dbReference type="Proteomes" id="UP000595140">
    <property type="component" value="Unassembled WGS sequence"/>
</dbReference>
<dbReference type="EMBL" id="OOIL02001128">
    <property type="protein sequence ID" value="VFQ72969.1"/>
    <property type="molecule type" value="Genomic_DNA"/>
</dbReference>
<keyword evidence="3" id="KW-1185">Reference proteome</keyword>
<gene>
    <name evidence="2" type="ORF">CCAM_LOCUS14745</name>
</gene>
<evidence type="ECO:0000313" key="2">
    <source>
        <dbReference type="EMBL" id="VFQ72969.1"/>
    </source>
</evidence>
<dbReference type="AlphaFoldDB" id="A0A484L9F4"/>
<proteinExistence type="predicted"/>
<organism evidence="2 3">
    <name type="scientific">Cuscuta campestris</name>
    <dbReference type="NCBI Taxonomy" id="132261"/>
    <lineage>
        <taxon>Eukaryota</taxon>
        <taxon>Viridiplantae</taxon>
        <taxon>Streptophyta</taxon>
        <taxon>Embryophyta</taxon>
        <taxon>Tracheophyta</taxon>
        <taxon>Spermatophyta</taxon>
        <taxon>Magnoliopsida</taxon>
        <taxon>eudicotyledons</taxon>
        <taxon>Gunneridae</taxon>
        <taxon>Pentapetalae</taxon>
        <taxon>asterids</taxon>
        <taxon>lamiids</taxon>
        <taxon>Solanales</taxon>
        <taxon>Convolvulaceae</taxon>
        <taxon>Cuscuteae</taxon>
        <taxon>Cuscuta</taxon>
        <taxon>Cuscuta subgen. Grammica</taxon>
        <taxon>Cuscuta sect. Cleistogrammica</taxon>
    </lineage>
</organism>
<sequence length="468" mass="53780">MAPKKNTNKRTIALGKILNLSDFPESIISVLRLQGLLGFVSIDELVYDDLVYEFYDNLSMETKIDDDNEGKETNFLKSRVKNKTIILGIEEICECFGIIDNLDGFDTYDWYGWGIKGNTLTMCVDSLHNSVEHSGIVRPKREFLNVNQQILLKILKECLLPTGSNYSIVGMLECSIVYHLETNSLIQFPVMVMQPMWIHKSHRQLPYDMALTKVFRKAKIKLEKHHKRNYDYKKMDATSLRRPKSPSSSSSSSEEKSSAKKKSKWPIIEEVVEEDLETINEENLQEGESLAEHRHSFIDGTTIASSVDDAEWYQFDALIQGWILSTITDEVSDLVLANNLSAHALWTAIYNLFHDNKHARAMQLEHHCFCTTVKEQLSINEYCRLLKNLSEYLDDVDAPVTEHALVLQVLQAHKRAKGKQLNSSVPFFFPSFFYELERHPKSRGDQINNATFNVSPHKSPKRSNRKKL</sequence>
<protein>
    <submittedName>
        <fullName evidence="2">Uncharacterized protein</fullName>
    </submittedName>
</protein>
<evidence type="ECO:0000256" key="1">
    <source>
        <dbReference type="SAM" id="MobiDB-lite"/>
    </source>
</evidence>
<dbReference type="PANTHER" id="PTHR47481">
    <property type="match status" value="1"/>
</dbReference>